<feature type="binding site" evidence="4">
    <location>
        <position position="112"/>
    </location>
    <ligand>
        <name>anthranilate</name>
        <dbReference type="ChEBI" id="CHEBI:16567"/>
        <label>1</label>
    </ligand>
</feature>
<dbReference type="SUPFAM" id="SSF52418">
    <property type="entry name" value="Nucleoside phosphorylase/phosphoribosyltransferase catalytic domain"/>
    <property type="match status" value="1"/>
</dbReference>
<reference evidence="7 8" key="1">
    <citation type="submission" date="2023-10" db="EMBL/GenBank/DDBJ databases">
        <title>Two novel species belonging to the OM43/NOR5 clade.</title>
        <authorList>
            <person name="Park M."/>
        </authorList>
    </citation>
    <scope>NUCLEOTIDE SEQUENCE [LARGE SCALE GENOMIC DNA]</scope>
    <source>
        <strain evidence="7 8">IMCC45268</strain>
    </source>
</reference>
<dbReference type="EC" id="2.4.2.18" evidence="4"/>
<feature type="binding site" evidence="4">
    <location>
        <position position="227"/>
    </location>
    <ligand>
        <name>Mg(2+)</name>
        <dbReference type="ChEBI" id="CHEBI:18420"/>
        <label>2</label>
    </ligand>
</feature>
<comment type="function">
    <text evidence="4">Catalyzes the transfer of the phosphoribosyl group of 5-phosphorylribose-1-pyrophosphate (PRPP) to anthranilate to yield N-(5'-phosphoribosyl)-anthranilate (PRA).</text>
</comment>
<name>A0ABZ0IBL5_9GAMM</name>
<comment type="similarity">
    <text evidence="4">Belongs to the anthranilate phosphoribosyltransferase family.</text>
</comment>
<feature type="binding site" evidence="4">
    <location>
        <position position="93"/>
    </location>
    <ligand>
        <name>Mg(2+)</name>
        <dbReference type="ChEBI" id="CHEBI:18420"/>
        <label>1</label>
    </ligand>
</feature>
<dbReference type="Pfam" id="PF00591">
    <property type="entry name" value="Glycos_transf_3"/>
    <property type="match status" value="1"/>
</dbReference>
<dbReference type="PANTHER" id="PTHR43285">
    <property type="entry name" value="ANTHRANILATE PHOSPHORIBOSYLTRANSFERASE"/>
    <property type="match status" value="1"/>
</dbReference>
<dbReference type="EMBL" id="CP136865">
    <property type="protein sequence ID" value="WOJ96913.1"/>
    <property type="molecule type" value="Genomic_DNA"/>
</dbReference>
<feature type="binding site" evidence="4">
    <location>
        <position position="167"/>
    </location>
    <ligand>
        <name>anthranilate</name>
        <dbReference type="ChEBI" id="CHEBI:16567"/>
        <label>2</label>
    </ligand>
</feature>
<dbReference type="InterPro" id="IPR036320">
    <property type="entry name" value="Glycosyl_Trfase_fam3_N_dom_sf"/>
</dbReference>
<comment type="caution">
    <text evidence="4">Lacks conserved residue(s) required for the propagation of feature annotation.</text>
</comment>
<feature type="binding site" evidence="4">
    <location>
        <begin position="84"/>
        <end position="85"/>
    </location>
    <ligand>
        <name>5-phospho-alpha-D-ribose 1-diphosphate</name>
        <dbReference type="ChEBI" id="CHEBI:58017"/>
    </ligand>
</feature>
<gene>
    <name evidence="4 7" type="primary">trpD</name>
    <name evidence="7" type="ORF">R0137_16975</name>
</gene>
<evidence type="ECO:0000259" key="5">
    <source>
        <dbReference type="Pfam" id="PF00591"/>
    </source>
</evidence>
<organism evidence="7 8">
    <name type="scientific">Congregibacter brevis</name>
    <dbReference type="NCBI Taxonomy" id="3081201"/>
    <lineage>
        <taxon>Bacteria</taxon>
        <taxon>Pseudomonadati</taxon>
        <taxon>Pseudomonadota</taxon>
        <taxon>Gammaproteobacteria</taxon>
        <taxon>Cellvibrionales</taxon>
        <taxon>Halieaceae</taxon>
        <taxon>Congregibacter</taxon>
    </lineage>
</organism>
<dbReference type="InterPro" id="IPR000312">
    <property type="entry name" value="Glycosyl_Trfase_fam3"/>
</dbReference>
<feature type="binding site" evidence="4">
    <location>
        <position position="81"/>
    </location>
    <ligand>
        <name>anthranilate</name>
        <dbReference type="ChEBI" id="CHEBI:16567"/>
        <label>1</label>
    </ligand>
</feature>
<feature type="binding site" evidence="4">
    <location>
        <position position="226"/>
    </location>
    <ligand>
        <name>Mg(2+)</name>
        <dbReference type="ChEBI" id="CHEBI:18420"/>
        <label>2</label>
    </ligand>
</feature>
<dbReference type="HAMAP" id="MF_00211">
    <property type="entry name" value="TrpD"/>
    <property type="match status" value="1"/>
</dbReference>
<dbReference type="InterPro" id="IPR017459">
    <property type="entry name" value="Glycosyl_Trfase_fam3_N_dom"/>
</dbReference>
<evidence type="ECO:0000313" key="8">
    <source>
        <dbReference type="Proteomes" id="UP001626549"/>
    </source>
</evidence>
<dbReference type="SUPFAM" id="SSF47648">
    <property type="entry name" value="Nucleoside phosphorylase/phosphoribosyltransferase N-terminal domain"/>
    <property type="match status" value="1"/>
</dbReference>
<comment type="pathway">
    <text evidence="4">Amino-acid biosynthesis; L-tryptophan biosynthesis; L-tryptophan from chorismate: step 2/5.</text>
</comment>
<keyword evidence="2 4" id="KW-0808">Transferase</keyword>
<sequence length="352" mass="36650">MDIQQALGRVVEQKDLSREEMAAVMRQIMSGDATDAQIGGLLMGLRMKGETIDEIAAAAAVMRDLATPVAVQGDNLVDLVGTGGDGANLFNVSTASCFVVAAAGAQVAKHGNRSVSSTSGSSDVLETLGVPLDLDPEQVARAIEDVGLGFMFAPAHHSAMRYAIGPRRELGLRTLFNLLGPLTNPAQVKRQLLGVYDEDLCEPLAHALKALGSEHAMVVHAQDGLDEISIAAPTNVAELRDGEIRSYIINPADFGLGATDLSGLSVDSAQGSAALIRAALSGRGGDSDTTDPEKARQIIAMNAGATIYVSGIAASLADGVALAEDLLSTGQAFEKLKAFVDLTQIMREEKNA</sequence>
<feature type="binding site" evidence="4">
    <location>
        <position position="81"/>
    </location>
    <ligand>
        <name>5-phospho-alpha-D-ribose 1-diphosphate</name>
        <dbReference type="ChEBI" id="CHEBI:58017"/>
    </ligand>
</feature>
<keyword evidence="1 4" id="KW-0328">Glycosyltransferase</keyword>
<comment type="catalytic activity">
    <reaction evidence="4">
        <text>N-(5-phospho-beta-D-ribosyl)anthranilate + diphosphate = 5-phospho-alpha-D-ribose 1-diphosphate + anthranilate</text>
        <dbReference type="Rhea" id="RHEA:11768"/>
        <dbReference type="ChEBI" id="CHEBI:16567"/>
        <dbReference type="ChEBI" id="CHEBI:18277"/>
        <dbReference type="ChEBI" id="CHEBI:33019"/>
        <dbReference type="ChEBI" id="CHEBI:58017"/>
        <dbReference type="EC" id="2.4.2.18"/>
    </reaction>
</comment>
<feature type="binding site" evidence="4">
    <location>
        <position position="227"/>
    </location>
    <ligand>
        <name>Mg(2+)</name>
        <dbReference type="ChEBI" id="CHEBI:18420"/>
        <label>1</label>
    </ligand>
</feature>
<feature type="binding site" evidence="4">
    <location>
        <begin position="91"/>
        <end position="94"/>
    </location>
    <ligand>
        <name>5-phospho-alpha-D-ribose 1-diphosphate</name>
        <dbReference type="ChEBI" id="CHEBI:58017"/>
    </ligand>
</feature>
<dbReference type="InterPro" id="IPR005940">
    <property type="entry name" value="Anthranilate_Pribosyl_Tfrase"/>
</dbReference>
<dbReference type="RefSeq" id="WP_407327600.1">
    <property type="nucleotide sequence ID" value="NZ_CP136865.1"/>
</dbReference>
<feature type="binding site" evidence="4">
    <location>
        <begin position="109"/>
        <end position="117"/>
    </location>
    <ligand>
        <name>5-phospho-alpha-D-ribose 1-diphosphate</name>
        <dbReference type="ChEBI" id="CHEBI:58017"/>
    </ligand>
</feature>
<dbReference type="GO" id="GO:0004048">
    <property type="term" value="F:anthranilate phosphoribosyltransferase activity"/>
    <property type="evidence" value="ECO:0007669"/>
    <property type="project" value="UniProtKB-EC"/>
</dbReference>
<keyword evidence="4" id="KW-0028">Amino-acid biosynthesis</keyword>
<protein>
    <recommendedName>
        <fullName evidence="4">Anthranilate phosphoribosyltransferase</fullName>
        <ecNumber evidence="4">2.4.2.18</ecNumber>
    </recommendedName>
</protein>
<dbReference type="Proteomes" id="UP001626549">
    <property type="component" value="Chromosome"/>
</dbReference>
<keyword evidence="4" id="KW-0460">Magnesium</keyword>
<evidence type="ECO:0000256" key="4">
    <source>
        <dbReference type="HAMAP-Rule" id="MF_00211"/>
    </source>
</evidence>
<dbReference type="InterPro" id="IPR035902">
    <property type="entry name" value="Nuc_phospho_transferase"/>
</dbReference>
<dbReference type="PANTHER" id="PTHR43285:SF2">
    <property type="entry name" value="ANTHRANILATE PHOSPHORIBOSYLTRANSFERASE"/>
    <property type="match status" value="1"/>
</dbReference>
<evidence type="ECO:0000256" key="3">
    <source>
        <dbReference type="ARBA" id="ARBA00022822"/>
    </source>
</evidence>
<feature type="binding site" evidence="4">
    <location>
        <position position="121"/>
    </location>
    <ligand>
        <name>5-phospho-alpha-D-ribose 1-diphosphate</name>
        <dbReference type="ChEBI" id="CHEBI:58017"/>
    </ligand>
</feature>
<evidence type="ECO:0000313" key="7">
    <source>
        <dbReference type="EMBL" id="WOJ96913.1"/>
    </source>
</evidence>
<evidence type="ECO:0000256" key="1">
    <source>
        <dbReference type="ARBA" id="ARBA00022676"/>
    </source>
</evidence>
<evidence type="ECO:0000256" key="2">
    <source>
        <dbReference type="ARBA" id="ARBA00022679"/>
    </source>
</evidence>
<dbReference type="Gene3D" id="1.20.970.10">
    <property type="entry name" value="Transferase, Pyrimidine Nucleoside Phosphorylase, Chain C"/>
    <property type="match status" value="1"/>
</dbReference>
<comment type="subunit">
    <text evidence="4">Homodimer.</text>
</comment>
<accession>A0ABZ0IBL5</accession>
<keyword evidence="4" id="KW-0479">Metal-binding</keyword>
<comment type="cofactor">
    <cofactor evidence="4">
        <name>Mg(2+)</name>
        <dbReference type="ChEBI" id="CHEBI:18420"/>
    </cofactor>
    <text evidence="4">Binds 2 magnesium ions per monomer.</text>
</comment>
<keyword evidence="4" id="KW-0057">Aromatic amino acid biosynthesis</keyword>
<feature type="domain" description="Glycosyl transferase family 3" evidence="5">
    <location>
        <begin position="74"/>
        <end position="332"/>
    </location>
</feature>
<evidence type="ECO:0000259" key="6">
    <source>
        <dbReference type="Pfam" id="PF02885"/>
    </source>
</evidence>
<dbReference type="NCBIfam" id="TIGR01245">
    <property type="entry name" value="trpD"/>
    <property type="match status" value="1"/>
</dbReference>
<feature type="domain" description="Glycosyl transferase family 3 N-terminal" evidence="6">
    <location>
        <begin position="4"/>
        <end position="66"/>
    </location>
</feature>
<dbReference type="Pfam" id="PF02885">
    <property type="entry name" value="Glycos_trans_3N"/>
    <property type="match status" value="1"/>
</dbReference>
<dbReference type="Gene3D" id="3.40.1030.10">
    <property type="entry name" value="Nucleoside phosphorylase/phosphoribosyltransferase catalytic domain"/>
    <property type="match status" value="1"/>
</dbReference>
<keyword evidence="3 4" id="KW-0822">Tryptophan biosynthesis</keyword>
<proteinExistence type="inferred from homology"/>
<keyword evidence="8" id="KW-1185">Reference proteome</keyword>